<name>A0A916JMC0_9FLAO</name>
<dbReference type="RefSeq" id="WP_258541828.1">
    <property type="nucleotide sequence ID" value="NZ_OU015584.1"/>
</dbReference>
<dbReference type="SMART" id="SM00369">
    <property type="entry name" value="LRR_TYP"/>
    <property type="match status" value="4"/>
</dbReference>
<dbReference type="AlphaFoldDB" id="A0A916JMC0"/>
<evidence type="ECO:0000259" key="13">
    <source>
        <dbReference type="PROSITE" id="PS51424"/>
    </source>
</evidence>
<dbReference type="InterPro" id="IPR032675">
    <property type="entry name" value="LRR_dom_sf"/>
</dbReference>
<dbReference type="SUPFAM" id="SSF52058">
    <property type="entry name" value="L domain-like"/>
    <property type="match status" value="1"/>
</dbReference>
<evidence type="ECO:0000313" key="14">
    <source>
        <dbReference type="EMBL" id="CAG5081437.1"/>
    </source>
</evidence>
<dbReference type="PROSITE" id="PS51450">
    <property type="entry name" value="LRR"/>
    <property type="match status" value="1"/>
</dbReference>
<keyword evidence="12" id="KW-0175">Coiled coil</keyword>
<dbReference type="GO" id="GO:0004674">
    <property type="term" value="F:protein serine/threonine kinase activity"/>
    <property type="evidence" value="ECO:0007669"/>
    <property type="project" value="UniProtKB-KW"/>
</dbReference>
<keyword evidence="9" id="KW-0342">GTP-binding</keyword>
<keyword evidence="15" id="KW-1185">Reference proteome</keyword>
<keyword evidence="3" id="KW-0433">Leucine-rich repeat</keyword>
<sequence>MRNDKKIQTAINNVKLHGWQVVDLRNCGLDEIPEELFNHPDIVSIDLGNDNYMEVERRNNIKNVPPEISKISRLSILNLENNQVEHVSEQLAQLKNLKKLNLENNRLKELSEKIANMSGLKELILYDNPFDMLPPEIVARGINSIRNFFKELKEQDFIYEVKLIIVGEGRVGKTCLSKALINDDFKLSDENSTEGINIDNWVIPKNDIQKYNPKIERDLQINVWDFGGQEIYHSTHQFFLTKRSIYLLVTESRKEDSHDDFFYWLNIIKLLGANSPVSMVLNKCDQPTKELPIKEYQSAFGNIIDFNKVSLKPEFKVEFQEFRNSIKKIASNLPHIGAPLPKVWVDIRKEIEALKKAGNNYISRDEYLQICKNYYRKEESALSLSEYFHDLGVIIHFQDDVELRDIVVLNHEWITKGVYKILDDKEVIKKNGRFNKDDIIRIWSNQEHKDKVRELLSLMKNNKFDLCFELDNGEYLVPRLLPVDEVDHNWKPSEHNSRFEFNYNFMPKGILARLIVKLNSDIYNNKYWRYGVILESEGTFAIIREKYFDNKITIELNGPNKREYLFLIRKTINQIHRDFNKLEVREMIPCNCSRCVTSTEPHFYDFNILRRYEANEIDEIRCDLSLKLVSVYKLTSDIGKHVLSQERIIICENKNADLLNKLSLKRVKFFAERDSSSVYMKVTTKPDYYGLRDRDFLLDTEIKRIRAKHENYYILDYYCFENYLYHPKNIEELDLVGFNVKEYTEEIIRQKNEQKFTIVSNYKRARSSYQEFKVEADKFLDKSNEELVIEYLKSDDIEIFFKAYSMKDKFNKSYLEKYALKESDLIQTNWFKTKIESLISLN</sequence>
<evidence type="ECO:0000256" key="2">
    <source>
        <dbReference type="ARBA" id="ARBA00022527"/>
    </source>
</evidence>
<evidence type="ECO:0000313" key="15">
    <source>
        <dbReference type="Proteomes" id="UP000683507"/>
    </source>
</evidence>
<keyword evidence="6" id="KW-0547">Nucleotide-binding</keyword>
<dbReference type="PRINTS" id="PR00449">
    <property type="entry name" value="RASTRNSFRMNG"/>
</dbReference>
<dbReference type="EC" id="2.7.11.1" evidence="1"/>
<dbReference type="InterPro" id="IPR057263">
    <property type="entry name" value="COR-B"/>
</dbReference>
<accession>A0A916JMC0</accession>
<gene>
    <name evidence="14" type="ORF">CRYO30217_01632</name>
</gene>
<evidence type="ECO:0000256" key="5">
    <source>
        <dbReference type="ARBA" id="ARBA00022737"/>
    </source>
</evidence>
<evidence type="ECO:0000256" key="11">
    <source>
        <dbReference type="ARBA" id="ARBA00048679"/>
    </source>
</evidence>
<keyword evidence="8" id="KW-0067">ATP-binding</keyword>
<organism evidence="14 15">
    <name type="scientific">Parvicella tangerina</name>
    <dbReference type="NCBI Taxonomy" id="2829795"/>
    <lineage>
        <taxon>Bacteria</taxon>
        <taxon>Pseudomonadati</taxon>
        <taxon>Bacteroidota</taxon>
        <taxon>Flavobacteriia</taxon>
        <taxon>Flavobacteriales</taxon>
        <taxon>Parvicellaceae</taxon>
        <taxon>Parvicella</taxon>
    </lineage>
</organism>
<keyword evidence="4" id="KW-0808">Transferase</keyword>
<dbReference type="KEGG" id="ptan:CRYO30217_01632"/>
<dbReference type="Gene3D" id="3.80.10.10">
    <property type="entry name" value="Ribonuclease Inhibitor"/>
    <property type="match status" value="1"/>
</dbReference>
<evidence type="ECO:0000256" key="7">
    <source>
        <dbReference type="ARBA" id="ARBA00022777"/>
    </source>
</evidence>
<dbReference type="Gene3D" id="1.10.10.2200">
    <property type="match status" value="1"/>
</dbReference>
<dbReference type="Gene3D" id="3.40.50.300">
    <property type="entry name" value="P-loop containing nucleotide triphosphate hydrolases"/>
    <property type="match status" value="1"/>
</dbReference>
<dbReference type="GO" id="GO:0005737">
    <property type="term" value="C:cytoplasm"/>
    <property type="evidence" value="ECO:0007669"/>
    <property type="project" value="TreeGrafter"/>
</dbReference>
<proteinExistence type="predicted"/>
<dbReference type="SUPFAM" id="SSF52540">
    <property type="entry name" value="P-loop containing nucleoside triphosphate hydrolases"/>
    <property type="match status" value="1"/>
</dbReference>
<dbReference type="Pfam" id="PF08477">
    <property type="entry name" value="Roc"/>
    <property type="match status" value="1"/>
</dbReference>
<protein>
    <recommendedName>
        <fullName evidence="1">non-specific serine/threonine protein kinase</fullName>
        <ecNumber evidence="1">2.7.11.1</ecNumber>
    </recommendedName>
</protein>
<keyword evidence="2" id="KW-0723">Serine/threonine-protein kinase</keyword>
<dbReference type="InterPro" id="IPR020859">
    <property type="entry name" value="ROC"/>
</dbReference>
<comment type="catalytic activity">
    <reaction evidence="10">
        <text>L-threonyl-[protein] + ATP = O-phospho-L-threonyl-[protein] + ADP + H(+)</text>
        <dbReference type="Rhea" id="RHEA:46608"/>
        <dbReference type="Rhea" id="RHEA-COMP:11060"/>
        <dbReference type="Rhea" id="RHEA-COMP:11605"/>
        <dbReference type="ChEBI" id="CHEBI:15378"/>
        <dbReference type="ChEBI" id="CHEBI:30013"/>
        <dbReference type="ChEBI" id="CHEBI:30616"/>
        <dbReference type="ChEBI" id="CHEBI:61977"/>
        <dbReference type="ChEBI" id="CHEBI:456216"/>
        <dbReference type="EC" id="2.7.11.1"/>
    </reaction>
</comment>
<keyword evidence="5" id="KW-0677">Repeat</keyword>
<comment type="catalytic activity">
    <reaction evidence="11">
        <text>L-seryl-[protein] + ATP = O-phospho-L-seryl-[protein] + ADP + H(+)</text>
        <dbReference type="Rhea" id="RHEA:17989"/>
        <dbReference type="Rhea" id="RHEA-COMP:9863"/>
        <dbReference type="Rhea" id="RHEA-COMP:11604"/>
        <dbReference type="ChEBI" id="CHEBI:15378"/>
        <dbReference type="ChEBI" id="CHEBI:29999"/>
        <dbReference type="ChEBI" id="CHEBI:30616"/>
        <dbReference type="ChEBI" id="CHEBI:83421"/>
        <dbReference type="ChEBI" id="CHEBI:456216"/>
        <dbReference type="EC" id="2.7.11.1"/>
    </reaction>
</comment>
<feature type="coiled-coil region" evidence="12">
    <location>
        <begin position="77"/>
        <end position="120"/>
    </location>
</feature>
<dbReference type="Gene3D" id="3.30.310.200">
    <property type="match status" value="1"/>
</dbReference>
<evidence type="ECO:0000256" key="8">
    <source>
        <dbReference type="ARBA" id="ARBA00022840"/>
    </source>
</evidence>
<evidence type="ECO:0000256" key="9">
    <source>
        <dbReference type="ARBA" id="ARBA00023134"/>
    </source>
</evidence>
<evidence type="ECO:0000256" key="1">
    <source>
        <dbReference type="ARBA" id="ARBA00012513"/>
    </source>
</evidence>
<keyword evidence="7" id="KW-0418">Kinase</keyword>
<reference evidence="14" key="1">
    <citation type="submission" date="2021-04" db="EMBL/GenBank/DDBJ databases">
        <authorList>
            <person name="Rodrigo-Torres L."/>
            <person name="Arahal R. D."/>
            <person name="Lucena T."/>
        </authorList>
    </citation>
    <scope>NUCLEOTIDE SEQUENCE</scope>
    <source>
        <strain evidence="14">AS29M-1</strain>
    </source>
</reference>
<dbReference type="EMBL" id="OU015584">
    <property type="protein sequence ID" value="CAG5081437.1"/>
    <property type="molecule type" value="Genomic_DNA"/>
</dbReference>
<evidence type="ECO:0000256" key="12">
    <source>
        <dbReference type="SAM" id="Coils"/>
    </source>
</evidence>
<feature type="domain" description="Roc" evidence="13">
    <location>
        <begin position="154"/>
        <end position="358"/>
    </location>
</feature>
<dbReference type="InterPro" id="IPR027417">
    <property type="entry name" value="P-loop_NTPase"/>
</dbReference>
<dbReference type="PROSITE" id="PS51424">
    <property type="entry name" value="ROC"/>
    <property type="match status" value="1"/>
</dbReference>
<dbReference type="Pfam" id="PF16095">
    <property type="entry name" value="COR-A"/>
    <property type="match status" value="1"/>
</dbReference>
<dbReference type="PANTHER" id="PTHR48051:SF54">
    <property type="entry name" value="LEUCINE-RICH REPEAT-CONTAINING PROTEIN"/>
    <property type="match status" value="1"/>
</dbReference>
<evidence type="ECO:0000256" key="10">
    <source>
        <dbReference type="ARBA" id="ARBA00047899"/>
    </source>
</evidence>
<dbReference type="Proteomes" id="UP000683507">
    <property type="component" value="Chromosome"/>
</dbReference>
<evidence type="ECO:0000256" key="6">
    <source>
        <dbReference type="ARBA" id="ARBA00022741"/>
    </source>
</evidence>
<dbReference type="Gene3D" id="1.10.10.10">
    <property type="entry name" value="Winged helix-like DNA-binding domain superfamily/Winged helix DNA-binding domain"/>
    <property type="match status" value="1"/>
</dbReference>
<dbReference type="InterPro" id="IPR001611">
    <property type="entry name" value="Leu-rich_rpt"/>
</dbReference>
<evidence type="ECO:0000256" key="4">
    <source>
        <dbReference type="ARBA" id="ARBA00022679"/>
    </source>
</evidence>
<dbReference type="InterPro" id="IPR050216">
    <property type="entry name" value="LRR_domain-containing"/>
</dbReference>
<dbReference type="GO" id="GO:0005524">
    <property type="term" value="F:ATP binding"/>
    <property type="evidence" value="ECO:0007669"/>
    <property type="project" value="UniProtKB-KW"/>
</dbReference>
<dbReference type="PANTHER" id="PTHR48051">
    <property type="match status" value="1"/>
</dbReference>
<dbReference type="Pfam" id="PF13855">
    <property type="entry name" value="LRR_8"/>
    <property type="match status" value="1"/>
</dbReference>
<dbReference type="InterPro" id="IPR003591">
    <property type="entry name" value="Leu-rich_rpt_typical-subtyp"/>
</dbReference>
<dbReference type="InterPro" id="IPR032171">
    <property type="entry name" value="COR-A"/>
</dbReference>
<dbReference type="InterPro" id="IPR036388">
    <property type="entry name" value="WH-like_DNA-bd_sf"/>
</dbReference>
<evidence type="ECO:0000256" key="3">
    <source>
        <dbReference type="ARBA" id="ARBA00022614"/>
    </source>
</evidence>
<dbReference type="Pfam" id="PF25497">
    <property type="entry name" value="COR-B"/>
    <property type="match status" value="1"/>
</dbReference>